<feature type="compositionally biased region" description="Low complexity" evidence="4">
    <location>
        <begin position="41"/>
        <end position="51"/>
    </location>
</feature>
<evidence type="ECO:0000256" key="5">
    <source>
        <dbReference type="SAM" id="SignalP"/>
    </source>
</evidence>
<evidence type="ECO:0000256" key="2">
    <source>
        <dbReference type="ARBA" id="ARBA00005695"/>
    </source>
</evidence>
<dbReference type="OrthoDB" id="9772924at2"/>
<dbReference type="Proteomes" id="UP000198838">
    <property type="component" value="Unassembled WGS sequence"/>
</dbReference>
<dbReference type="Pfam" id="PF00496">
    <property type="entry name" value="SBP_bac_5"/>
    <property type="match status" value="1"/>
</dbReference>
<dbReference type="Gene3D" id="3.10.105.10">
    <property type="entry name" value="Dipeptide-binding Protein, Domain 3"/>
    <property type="match status" value="1"/>
</dbReference>
<dbReference type="InterPro" id="IPR039424">
    <property type="entry name" value="SBP_5"/>
</dbReference>
<organism evidence="7 8">
    <name type="scientific">Acetitomaculum ruminis DSM 5522</name>
    <dbReference type="NCBI Taxonomy" id="1120918"/>
    <lineage>
        <taxon>Bacteria</taxon>
        <taxon>Bacillati</taxon>
        <taxon>Bacillota</taxon>
        <taxon>Clostridia</taxon>
        <taxon>Lachnospirales</taxon>
        <taxon>Lachnospiraceae</taxon>
        <taxon>Acetitomaculum</taxon>
    </lineage>
</organism>
<keyword evidence="8" id="KW-1185">Reference proteome</keyword>
<dbReference type="InterPro" id="IPR023765">
    <property type="entry name" value="SBP_5_CS"/>
</dbReference>
<dbReference type="EMBL" id="FOJY01000017">
    <property type="protein sequence ID" value="SFB28443.1"/>
    <property type="molecule type" value="Genomic_DNA"/>
</dbReference>
<accession>A0A1I0ZWB1</accession>
<reference evidence="7 8" key="1">
    <citation type="submission" date="2016-10" db="EMBL/GenBank/DDBJ databases">
        <authorList>
            <person name="de Groot N.N."/>
        </authorList>
    </citation>
    <scope>NUCLEOTIDE SEQUENCE [LARGE SCALE GENOMIC DNA]</scope>
    <source>
        <strain evidence="7 8">DSM 5522</strain>
    </source>
</reference>
<dbReference type="AlphaFoldDB" id="A0A1I0ZWB1"/>
<name>A0A1I0ZWB1_9FIRM</name>
<sequence>MRKSMKKLLALGMSAAMAVSALAACGNNSSTDNKTASTGKDTSTTQSSNDSSGEKVLKFGVQMYSDGLIDPASQTNEAWNYMRFGIGESLFKFNDNMEVEPWLADSYEVSEDHKTWTIKLKDGIKFSDGCEMTASKVKASLDRLKEEGPKGSSTPEKYLEYEAEITADDDANTITIVTQKAYVDLTGNLANPVMAIVDVDDTKDFSNETIGTGPYKVESFKDQVGYTMVANENYREEVPYDKVEILFMGDASAKAMALKSGQIDLAENITNVSDIKDFQDNDDFTVDIASGVRTGFSWMNQNGVLKNETLRKAILMAIDYDTICESNAIGGLYTAGFSVLPSTLSYGYDKLKNPYAYDVDAAKKLLDDAKIVDTDGDGIRELDGENINLKYVSYENRLLNDFSDAHAQYLAEIGIGVTADYGSSDDQWSKLVAGEYDLNNNNWTTVGTGDPTEYLANWYSKSEADYCGYKNDEYDKLYEELLAEFDADKRAEIIQKLQQVLVDDAVAVIDGYYNSSMIYSKNVGYAHIHTADYYWLSTEITPAK</sequence>
<dbReference type="GO" id="GO:0015833">
    <property type="term" value="P:peptide transport"/>
    <property type="evidence" value="ECO:0007669"/>
    <property type="project" value="TreeGrafter"/>
</dbReference>
<evidence type="ECO:0000256" key="4">
    <source>
        <dbReference type="SAM" id="MobiDB-lite"/>
    </source>
</evidence>
<dbReference type="CDD" id="cd08490">
    <property type="entry name" value="PBP2_NikA_DppA_OppA_like_3"/>
    <property type="match status" value="1"/>
</dbReference>
<feature type="chain" id="PRO_5011588918" evidence="5">
    <location>
        <begin position="24"/>
        <end position="544"/>
    </location>
</feature>
<comment type="subcellular location">
    <subcellularLocation>
        <location evidence="1">Cell membrane</location>
        <topology evidence="1">Lipid-anchor</topology>
    </subcellularLocation>
</comment>
<evidence type="ECO:0000256" key="3">
    <source>
        <dbReference type="ARBA" id="ARBA00022729"/>
    </source>
</evidence>
<dbReference type="PROSITE" id="PS51257">
    <property type="entry name" value="PROKAR_LIPOPROTEIN"/>
    <property type="match status" value="1"/>
</dbReference>
<dbReference type="GO" id="GO:0042597">
    <property type="term" value="C:periplasmic space"/>
    <property type="evidence" value="ECO:0007669"/>
    <property type="project" value="UniProtKB-ARBA"/>
</dbReference>
<evidence type="ECO:0000256" key="1">
    <source>
        <dbReference type="ARBA" id="ARBA00004193"/>
    </source>
</evidence>
<evidence type="ECO:0000259" key="6">
    <source>
        <dbReference type="Pfam" id="PF00496"/>
    </source>
</evidence>
<proteinExistence type="inferred from homology"/>
<feature type="compositionally biased region" description="Polar residues" evidence="4">
    <location>
        <begin position="28"/>
        <end position="40"/>
    </location>
</feature>
<feature type="region of interest" description="Disordered" evidence="4">
    <location>
        <begin position="28"/>
        <end position="53"/>
    </location>
</feature>
<evidence type="ECO:0000313" key="7">
    <source>
        <dbReference type="EMBL" id="SFB28443.1"/>
    </source>
</evidence>
<dbReference type="InterPro" id="IPR030678">
    <property type="entry name" value="Peptide/Ni-bd"/>
</dbReference>
<dbReference type="STRING" id="1120918.SAMN05216249_11726"/>
<dbReference type="PANTHER" id="PTHR30290:SF81">
    <property type="entry name" value="OLIGOPEPTIDE-BINDING PROTEIN OPPA"/>
    <property type="match status" value="1"/>
</dbReference>
<dbReference type="PIRSF" id="PIRSF002741">
    <property type="entry name" value="MppA"/>
    <property type="match status" value="1"/>
</dbReference>
<dbReference type="InterPro" id="IPR000914">
    <property type="entry name" value="SBP_5_dom"/>
</dbReference>
<feature type="signal peptide" evidence="5">
    <location>
        <begin position="1"/>
        <end position="23"/>
    </location>
</feature>
<dbReference type="PROSITE" id="PS01040">
    <property type="entry name" value="SBP_BACTERIAL_5"/>
    <property type="match status" value="1"/>
</dbReference>
<dbReference type="PANTHER" id="PTHR30290">
    <property type="entry name" value="PERIPLASMIC BINDING COMPONENT OF ABC TRANSPORTER"/>
    <property type="match status" value="1"/>
</dbReference>
<dbReference type="Gene3D" id="3.40.190.10">
    <property type="entry name" value="Periplasmic binding protein-like II"/>
    <property type="match status" value="1"/>
</dbReference>
<dbReference type="GO" id="GO:1904680">
    <property type="term" value="F:peptide transmembrane transporter activity"/>
    <property type="evidence" value="ECO:0007669"/>
    <property type="project" value="TreeGrafter"/>
</dbReference>
<dbReference type="GO" id="GO:0043190">
    <property type="term" value="C:ATP-binding cassette (ABC) transporter complex"/>
    <property type="evidence" value="ECO:0007669"/>
    <property type="project" value="InterPro"/>
</dbReference>
<protein>
    <submittedName>
        <fullName evidence="7">Peptide/nickel transport system substrate-binding protein</fullName>
    </submittedName>
</protein>
<evidence type="ECO:0000313" key="8">
    <source>
        <dbReference type="Proteomes" id="UP000198838"/>
    </source>
</evidence>
<feature type="domain" description="Solute-binding protein family 5" evidence="6">
    <location>
        <begin position="98"/>
        <end position="464"/>
    </location>
</feature>
<gene>
    <name evidence="7" type="ORF">SAMN05216249_11726</name>
</gene>
<comment type="similarity">
    <text evidence="2">Belongs to the bacterial solute-binding protein 5 family.</text>
</comment>
<keyword evidence="3 5" id="KW-0732">Signal</keyword>
<dbReference type="SUPFAM" id="SSF53850">
    <property type="entry name" value="Periplasmic binding protein-like II"/>
    <property type="match status" value="1"/>
</dbReference>